<name>A0A7J5QIK9_9BACE</name>
<evidence type="ECO:0000313" key="2">
    <source>
        <dbReference type="Proteomes" id="UP000471447"/>
    </source>
</evidence>
<protein>
    <submittedName>
        <fullName evidence="1">Thrombopoietin receptor</fullName>
    </submittedName>
</protein>
<dbReference type="RefSeq" id="WP_151936799.1">
    <property type="nucleotide sequence ID" value="NZ_JBDORN010000078.1"/>
</dbReference>
<evidence type="ECO:0000313" key="1">
    <source>
        <dbReference type="EMBL" id="KAB6415776.1"/>
    </source>
</evidence>
<reference evidence="1 2" key="1">
    <citation type="journal article" date="2019" name="Nat. Med.">
        <title>A library of human gut bacterial isolates paired with longitudinal multiomics data enables mechanistic microbiome research.</title>
        <authorList>
            <person name="Poyet M."/>
            <person name="Groussin M."/>
            <person name="Gibbons S.M."/>
            <person name="Avila-Pacheco J."/>
            <person name="Jiang X."/>
            <person name="Kearney S.M."/>
            <person name="Perrotta A.R."/>
            <person name="Berdy B."/>
            <person name="Zhao S."/>
            <person name="Lieberman T.D."/>
            <person name="Swanson P.K."/>
            <person name="Smith M."/>
            <person name="Roesemann S."/>
            <person name="Alexander J.E."/>
            <person name="Rich S.A."/>
            <person name="Livny J."/>
            <person name="Vlamakis H."/>
            <person name="Clish C."/>
            <person name="Bullock K."/>
            <person name="Deik A."/>
            <person name="Scott J."/>
            <person name="Pierce K.A."/>
            <person name="Xavier R.J."/>
            <person name="Alm E.J."/>
        </authorList>
    </citation>
    <scope>NUCLEOTIDE SEQUENCE [LARGE SCALE GENOMIC DNA]</scope>
    <source>
        <strain evidence="1 2">BIOML-A7</strain>
    </source>
</reference>
<organism evidence="1 2">
    <name type="scientific">Bacteroides xylanisolvens</name>
    <dbReference type="NCBI Taxonomy" id="371601"/>
    <lineage>
        <taxon>Bacteria</taxon>
        <taxon>Pseudomonadati</taxon>
        <taxon>Bacteroidota</taxon>
        <taxon>Bacteroidia</taxon>
        <taxon>Bacteroidales</taxon>
        <taxon>Bacteroidaceae</taxon>
        <taxon>Bacteroides</taxon>
    </lineage>
</organism>
<dbReference type="AlphaFoldDB" id="A0A7J5QIK9"/>
<keyword evidence="1" id="KW-0675">Receptor</keyword>
<accession>A0A7J5QIK9</accession>
<dbReference type="EMBL" id="WDCG01000070">
    <property type="protein sequence ID" value="KAB6415776.1"/>
    <property type="molecule type" value="Genomic_DNA"/>
</dbReference>
<gene>
    <name evidence="1" type="ORF">GAZ26_27065</name>
</gene>
<comment type="caution">
    <text evidence="1">The sequence shown here is derived from an EMBL/GenBank/DDBJ whole genome shotgun (WGS) entry which is preliminary data.</text>
</comment>
<sequence length="116" mass="13501">MIEIGKRIETPEGVFYELEYGGEGNIYKNEDAFLNRPDEVCYIPEYAAEDHEGWRVPEKSDGCFTHSSLLALCKGNEEVCQDLFYSLEWTYPTTLLEEWDSNGYFDEIEGWYDDNG</sequence>
<proteinExistence type="predicted"/>
<dbReference type="Proteomes" id="UP000471447">
    <property type="component" value="Unassembled WGS sequence"/>
</dbReference>